<dbReference type="InParanoid" id="A0A1S0UBT9"/>
<accession>A0A1S0UBT9</accession>
<organism evidence="1">
    <name type="scientific">Loa loa</name>
    <name type="common">Eye worm</name>
    <name type="synonym">Filaria loa</name>
    <dbReference type="NCBI Taxonomy" id="7209"/>
    <lineage>
        <taxon>Eukaryota</taxon>
        <taxon>Metazoa</taxon>
        <taxon>Ecdysozoa</taxon>
        <taxon>Nematoda</taxon>
        <taxon>Chromadorea</taxon>
        <taxon>Rhabditida</taxon>
        <taxon>Spirurina</taxon>
        <taxon>Spiruromorpha</taxon>
        <taxon>Filarioidea</taxon>
        <taxon>Onchocercidae</taxon>
        <taxon>Loa</taxon>
    </lineage>
</organism>
<proteinExistence type="predicted"/>
<name>A0A1S0UBT9_LOALO</name>
<reference evidence="1" key="1">
    <citation type="submission" date="2012-04" db="EMBL/GenBank/DDBJ databases">
        <title>The Genome Sequence of Loa loa.</title>
        <authorList>
            <consortium name="The Broad Institute Genome Sequencing Platform"/>
            <consortium name="Broad Institute Genome Sequencing Center for Infectious Disease"/>
            <person name="Nutman T.B."/>
            <person name="Fink D.L."/>
            <person name="Russ C."/>
            <person name="Young S."/>
            <person name="Zeng Q."/>
            <person name="Gargeya S."/>
            <person name="Alvarado L."/>
            <person name="Berlin A."/>
            <person name="Chapman S.B."/>
            <person name="Chen Z."/>
            <person name="Freedman E."/>
            <person name="Gellesch M."/>
            <person name="Goldberg J."/>
            <person name="Griggs A."/>
            <person name="Gujja S."/>
            <person name="Heilman E.R."/>
            <person name="Heiman D."/>
            <person name="Howarth C."/>
            <person name="Mehta T."/>
            <person name="Neiman D."/>
            <person name="Pearson M."/>
            <person name="Roberts A."/>
            <person name="Saif S."/>
            <person name="Shea T."/>
            <person name="Shenoy N."/>
            <person name="Sisk P."/>
            <person name="Stolte C."/>
            <person name="Sykes S."/>
            <person name="White J."/>
            <person name="Yandava C."/>
            <person name="Haas B."/>
            <person name="Henn M.R."/>
            <person name="Nusbaum C."/>
            <person name="Birren B."/>
        </authorList>
    </citation>
    <scope>NUCLEOTIDE SEQUENCE [LARGE SCALE GENOMIC DNA]</scope>
</reference>
<gene>
    <name evidence="1" type="ORF">LOAG_00455</name>
</gene>
<dbReference type="KEGG" id="loa:LOAG_00455"/>
<dbReference type="CTD" id="9937823"/>
<dbReference type="GeneID" id="9937823"/>
<protein>
    <submittedName>
        <fullName evidence="1">Uncharacterized protein</fullName>
    </submittedName>
</protein>
<dbReference type="EMBL" id="JH712118">
    <property type="protein sequence ID" value="EFO28039.2"/>
    <property type="molecule type" value="Genomic_DNA"/>
</dbReference>
<evidence type="ECO:0000313" key="1">
    <source>
        <dbReference type="EMBL" id="EFO28039.2"/>
    </source>
</evidence>
<dbReference type="RefSeq" id="XP_003136043.2">
    <property type="nucleotide sequence ID" value="XM_003135995.2"/>
</dbReference>
<sequence>MSYFRKNTASLEARCGQPLLPTDVLSGDEAGKWPAQNGVGLKPHPEFAAAAESAGTSAPCSCGKAELGLISGKGFY</sequence>
<dbReference type="AlphaFoldDB" id="A0A1S0UBT9"/>